<dbReference type="CDD" id="cd18773">
    <property type="entry name" value="PDC1_HK_sensor"/>
    <property type="match status" value="1"/>
</dbReference>
<dbReference type="Proteomes" id="UP000002164">
    <property type="component" value="Chromosome"/>
</dbReference>
<evidence type="ECO:0000256" key="6">
    <source>
        <dbReference type="SAM" id="Phobius"/>
    </source>
</evidence>
<dbReference type="EnsemblBacteria" id="ACA38688">
    <property type="protein sequence ID" value="ACA38688"/>
    <property type="gene ID" value="Bsph_1078"/>
</dbReference>
<sequence length="782" mass="88037">MVLVNPFSVRNKLIISVSFILCIPCALIGWVSYKTTYEQITNKTMEGLERNLFILDTYIDKMLSLPKEEVSLLAQSINADNIEINQGVEDSEIREILDRFQSQSTNIIKTIVTSHNGTFMFSPRLTLSSDYKPLEQGWYKLAVENPGIVSITAPRLSKSEPVVTLSRQTSDKKGVVAVSISLEDLTRSVSQLTFAEGDILYILDPTGKVVAHPSEKLAEKPKGNHYDEILKNSSGEISFKDNGNLKKAIFLTNAKTGWRIIAEIDQLKIAQSVKPIFNVTLFVLLFAICLTSILISVIVRSITKPLQVLVDASVKVSEGDLSGHVIIKSQDEFQKLGDAYNHMIDSLSKFAFYDPLTNLPNRRQFVFTLEQAITQASSEQSKFSIIFIDVDNFKQVNDTLGHSAGDELLQKVAEQLQSSIGSEGVVARLGGDEFVILLEHRADHAYLEKMLSSLRDSFVQPFTIHGQITFVQMSLGIASYPIDGVTQEELLKHADIAMYKAKESGGNNHRFFDNKMNELVIKKNQIEQMIRLALARNEINVHYQPQIEPATGKLRGFEALVRWKSPELGFVSPEDFIPIAEKTGFITQIDEWVMYQACLKNVELQHQFGYPFLMSVNISALQLERTDFVDKVQLILNETKLKPEYLEIEITESILVESFESSICILRKLENLGVKIAQDDFGTGYSSLNYLSLLPIHTLKIDRSLIQNMTSATAEKTIIESIIQLAHKLGHDVVAEGVETKEQYILLKEWNCDFVQGYYFSRPVSEDMLVEYLTGEKNSTNQ</sequence>
<organism evidence="10 11">
    <name type="scientific">Lysinibacillus sphaericus (strain C3-41)</name>
    <dbReference type="NCBI Taxonomy" id="444177"/>
    <lineage>
        <taxon>Bacteria</taxon>
        <taxon>Bacillati</taxon>
        <taxon>Bacillota</taxon>
        <taxon>Bacilli</taxon>
        <taxon>Bacillales</taxon>
        <taxon>Bacillaceae</taxon>
        <taxon>Lysinibacillus</taxon>
    </lineage>
</organism>
<keyword evidence="5 6" id="KW-0472">Membrane</keyword>
<comment type="subcellular location">
    <subcellularLocation>
        <location evidence="1">Cell membrane</location>
        <topology evidence="1">Multi-pass membrane protein</topology>
    </subcellularLocation>
</comment>
<dbReference type="InterPro" id="IPR052155">
    <property type="entry name" value="Biofilm_reg_signaling"/>
</dbReference>
<dbReference type="SMART" id="SM00267">
    <property type="entry name" value="GGDEF"/>
    <property type="match status" value="1"/>
</dbReference>
<feature type="domain" description="HAMP" evidence="8">
    <location>
        <begin position="300"/>
        <end position="352"/>
    </location>
</feature>
<dbReference type="KEGG" id="lsp:Bsph_1078"/>
<dbReference type="Gene3D" id="3.30.70.270">
    <property type="match status" value="1"/>
</dbReference>
<keyword evidence="3 6" id="KW-0812">Transmembrane</keyword>
<dbReference type="Pfam" id="PF02743">
    <property type="entry name" value="dCache_1"/>
    <property type="match status" value="1"/>
</dbReference>
<dbReference type="CDD" id="cd06225">
    <property type="entry name" value="HAMP"/>
    <property type="match status" value="1"/>
</dbReference>
<keyword evidence="2" id="KW-1003">Cell membrane</keyword>
<dbReference type="PANTHER" id="PTHR44757">
    <property type="entry name" value="DIGUANYLATE CYCLASE DGCP"/>
    <property type="match status" value="1"/>
</dbReference>
<dbReference type="InterPro" id="IPR043128">
    <property type="entry name" value="Rev_trsase/Diguanyl_cyclase"/>
</dbReference>
<evidence type="ECO:0000259" key="8">
    <source>
        <dbReference type="PROSITE" id="PS50885"/>
    </source>
</evidence>
<name>B1HMB6_LYSSC</name>
<dbReference type="Pfam" id="PF00672">
    <property type="entry name" value="HAMP"/>
    <property type="match status" value="1"/>
</dbReference>
<reference evidence="10 11" key="1">
    <citation type="journal article" date="2008" name="J. Bacteriol.">
        <title>Complete genome sequence of the mosquitocidal bacterium Bacillus sphaericus C3-41 and comparison with those of closely related Bacillus species.</title>
        <authorList>
            <person name="Hu X."/>
            <person name="Fan W."/>
            <person name="Han B."/>
            <person name="Liu H."/>
            <person name="Zheng D."/>
            <person name="Li Q."/>
            <person name="Dong W."/>
            <person name="Yan J."/>
            <person name="Gao M."/>
            <person name="Berry C."/>
            <person name="Yuan Z."/>
        </authorList>
    </citation>
    <scope>NUCLEOTIDE SEQUENCE [LARGE SCALE GENOMIC DNA]</scope>
    <source>
        <strain evidence="10 11">C3-41</strain>
    </source>
</reference>
<dbReference type="SMART" id="SM00052">
    <property type="entry name" value="EAL"/>
    <property type="match status" value="1"/>
</dbReference>
<dbReference type="PROSITE" id="PS50885">
    <property type="entry name" value="HAMP"/>
    <property type="match status" value="1"/>
</dbReference>
<evidence type="ECO:0000256" key="1">
    <source>
        <dbReference type="ARBA" id="ARBA00004651"/>
    </source>
</evidence>
<dbReference type="CDD" id="cd01949">
    <property type="entry name" value="GGDEF"/>
    <property type="match status" value="1"/>
</dbReference>
<feature type="domain" description="GGDEF" evidence="9">
    <location>
        <begin position="381"/>
        <end position="514"/>
    </location>
</feature>
<dbReference type="Pfam" id="PF00990">
    <property type="entry name" value="GGDEF"/>
    <property type="match status" value="1"/>
</dbReference>
<keyword evidence="4 6" id="KW-1133">Transmembrane helix</keyword>
<dbReference type="GO" id="GO:0005886">
    <property type="term" value="C:plasma membrane"/>
    <property type="evidence" value="ECO:0007669"/>
    <property type="project" value="UniProtKB-SubCell"/>
</dbReference>
<protein>
    <submittedName>
        <fullName evidence="10">Sensory box/GGDEF family protein</fullName>
    </submittedName>
</protein>
<evidence type="ECO:0000313" key="10">
    <source>
        <dbReference type="EMBL" id="ACA38688.1"/>
    </source>
</evidence>
<dbReference type="CDD" id="cd01948">
    <property type="entry name" value="EAL"/>
    <property type="match status" value="1"/>
</dbReference>
<evidence type="ECO:0000256" key="2">
    <source>
        <dbReference type="ARBA" id="ARBA00022475"/>
    </source>
</evidence>
<evidence type="ECO:0000259" key="9">
    <source>
        <dbReference type="PROSITE" id="PS50887"/>
    </source>
</evidence>
<dbReference type="Gene3D" id="1.10.8.500">
    <property type="entry name" value="HAMP domain in histidine kinase"/>
    <property type="match status" value="1"/>
</dbReference>
<proteinExistence type="predicted"/>
<dbReference type="AlphaFoldDB" id="B1HMB6"/>
<dbReference type="Pfam" id="PF00563">
    <property type="entry name" value="EAL"/>
    <property type="match status" value="1"/>
</dbReference>
<dbReference type="PROSITE" id="PS50883">
    <property type="entry name" value="EAL"/>
    <property type="match status" value="1"/>
</dbReference>
<dbReference type="GO" id="GO:0007165">
    <property type="term" value="P:signal transduction"/>
    <property type="evidence" value="ECO:0007669"/>
    <property type="project" value="InterPro"/>
</dbReference>
<feature type="domain" description="EAL" evidence="7">
    <location>
        <begin position="523"/>
        <end position="777"/>
    </location>
</feature>
<evidence type="ECO:0000256" key="5">
    <source>
        <dbReference type="ARBA" id="ARBA00023136"/>
    </source>
</evidence>
<dbReference type="Gene3D" id="3.30.450.20">
    <property type="entry name" value="PAS domain"/>
    <property type="match status" value="2"/>
</dbReference>
<dbReference type="SUPFAM" id="SSF158472">
    <property type="entry name" value="HAMP domain-like"/>
    <property type="match status" value="1"/>
</dbReference>
<dbReference type="InterPro" id="IPR003660">
    <property type="entry name" value="HAMP_dom"/>
</dbReference>
<dbReference type="InterPro" id="IPR035919">
    <property type="entry name" value="EAL_sf"/>
</dbReference>
<dbReference type="CDD" id="cd12912">
    <property type="entry name" value="PDC2_MCP_like"/>
    <property type="match status" value="1"/>
</dbReference>
<evidence type="ECO:0000256" key="4">
    <source>
        <dbReference type="ARBA" id="ARBA00022989"/>
    </source>
</evidence>
<dbReference type="EMBL" id="CP000817">
    <property type="protein sequence ID" value="ACA38688.1"/>
    <property type="molecule type" value="Genomic_DNA"/>
</dbReference>
<dbReference type="NCBIfam" id="TIGR00254">
    <property type="entry name" value="GGDEF"/>
    <property type="match status" value="1"/>
</dbReference>
<evidence type="ECO:0000256" key="3">
    <source>
        <dbReference type="ARBA" id="ARBA00022692"/>
    </source>
</evidence>
<feature type="transmembrane region" description="Helical" evidence="6">
    <location>
        <begin position="13"/>
        <end position="33"/>
    </location>
</feature>
<gene>
    <name evidence="10" type="ordered locus">Bsph_1078</name>
</gene>
<feature type="transmembrane region" description="Helical" evidence="6">
    <location>
        <begin position="276"/>
        <end position="299"/>
    </location>
</feature>
<dbReference type="InterPro" id="IPR033479">
    <property type="entry name" value="dCache_1"/>
</dbReference>
<dbReference type="HOGENOM" id="CLU_000445_70_44_9"/>
<dbReference type="SMART" id="SM00304">
    <property type="entry name" value="HAMP"/>
    <property type="match status" value="1"/>
</dbReference>
<dbReference type="PROSITE" id="PS50887">
    <property type="entry name" value="GGDEF"/>
    <property type="match status" value="1"/>
</dbReference>
<dbReference type="FunFam" id="3.30.70.270:FF:000001">
    <property type="entry name" value="Diguanylate cyclase domain protein"/>
    <property type="match status" value="1"/>
</dbReference>
<dbReference type="InterPro" id="IPR029787">
    <property type="entry name" value="Nucleotide_cyclase"/>
</dbReference>
<evidence type="ECO:0000259" key="7">
    <source>
        <dbReference type="PROSITE" id="PS50883"/>
    </source>
</evidence>
<dbReference type="SUPFAM" id="SSF141868">
    <property type="entry name" value="EAL domain-like"/>
    <property type="match status" value="1"/>
</dbReference>
<dbReference type="InterPro" id="IPR001633">
    <property type="entry name" value="EAL_dom"/>
</dbReference>
<dbReference type="SUPFAM" id="SSF55073">
    <property type="entry name" value="Nucleotide cyclase"/>
    <property type="match status" value="1"/>
</dbReference>
<dbReference type="PANTHER" id="PTHR44757:SF2">
    <property type="entry name" value="BIOFILM ARCHITECTURE MAINTENANCE PROTEIN MBAA"/>
    <property type="match status" value="1"/>
</dbReference>
<dbReference type="InterPro" id="IPR000160">
    <property type="entry name" value="GGDEF_dom"/>
</dbReference>
<accession>B1HMB6</accession>
<evidence type="ECO:0000313" key="11">
    <source>
        <dbReference type="Proteomes" id="UP000002164"/>
    </source>
</evidence>
<dbReference type="Gene3D" id="3.20.20.450">
    <property type="entry name" value="EAL domain"/>
    <property type="match status" value="1"/>
</dbReference>